<name>A0A0D2A0Z1_9PEZI</name>
<organism evidence="1 2">
    <name type="scientific">Verruconis gallopava</name>
    <dbReference type="NCBI Taxonomy" id="253628"/>
    <lineage>
        <taxon>Eukaryota</taxon>
        <taxon>Fungi</taxon>
        <taxon>Dikarya</taxon>
        <taxon>Ascomycota</taxon>
        <taxon>Pezizomycotina</taxon>
        <taxon>Dothideomycetes</taxon>
        <taxon>Pleosporomycetidae</taxon>
        <taxon>Venturiales</taxon>
        <taxon>Sympoventuriaceae</taxon>
        <taxon>Verruconis</taxon>
    </lineage>
</organism>
<dbReference type="RefSeq" id="XP_016210202.1">
    <property type="nucleotide sequence ID" value="XM_016361896.1"/>
</dbReference>
<dbReference type="Proteomes" id="UP000053259">
    <property type="component" value="Unassembled WGS sequence"/>
</dbReference>
<dbReference type="GeneID" id="27316019"/>
<dbReference type="OrthoDB" id="3935133at2759"/>
<protein>
    <submittedName>
        <fullName evidence="1">Uncharacterized protein</fullName>
    </submittedName>
</protein>
<dbReference type="VEuPathDB" id="FungiDB:PV09_08046"/>
<dbReference type="AlphaFoldDB" id="A0A0D2A0Z1"/>
<evidence type="ECO:0000313" key="2">
    <source>
        <dbReference type="Proteomes" id="UP000053259"/>
    </source>
</evidence>
<keyword evidence="2" id="KW-1185">Reference proteome</keyword>
<proteinExistence type="predicted"/>
<dbReference type="HOGENOM" id="CLU_600209_0_0_1"/>
<accession>A0A0D2A0Z1</accession>
<gene>
    <name evidence="1" type="ORF">PV09_08046</name>
</gene>
<sequence>MPNQRHKRLDNFKGTVKEYITYLENEVFQLRRRVHHLEQVPTSIFSPTQPQLTPMQIVIEDPSERPKKVTARANKWTSMFWDVLRQNEEGWATRRKQTLTFTWSGLIETISRLTCMRFDVCDQLQTTLGDKTPHDRSTISILRGYGGFVSTLGENRIHATQLFNFGTLLFVSLSIIAIEMGVSKKEVDKCLMDHLQRIQGQSNASEIWLSHLRHTALKIIAWAHDMSETALRHRAWELLFQYIPSIHQTPKVVQGFRVDLSGLVFDLRPPRDEIQAKVPFEIPYLVKIIFGNYCSLKTINKALGTKLREDVFHERLATLKSGGWTRGDPVVVNDEGTAAHIYSMSQAVPRDQQPSKLRHTELSSVLETPQCQPELSGPVNLARADFLASELSPPRLPMRDGVQDSETAIVNDSGVEVANSMTLPMYIGDYLSEGDTLQLKDLGLDGQRWSGLEFNY</sequence>
<dbReference type="EMBL" id="KN847564">
    <property type="protein sequence ID" value="KIW00333.1"/>
    <property type="molecule type" value="Genomic_DNA"/>
</dbReference>
<evidence type="ECO:0000313" key="1">
    <source>
        <dbReference type="EMBL" id="KIW00333.1"/>
    </source>
</evidence>
<dbReference type="STRING" id="253628.A0A0D2A0Z1"/>
<dbReference type="InParanoid" id="A0A0D2A0Z1"/>
<reference evidence="1 2" key="1">
    <citation type="submission" date="2015-01" db="EMBL/GenBank/DDBJ databases">
        <title>The Genome Sequence of Ochroconis gallopava CBS43764.</title>
        <authorList>
            <consortium name="The Broad Institute Genomics Platform"/>
            <person name="Cuomo C."/>
            <person name="de Hoog S."/>
            <person name="Gorbushina A."/>
            <person name="Stielow B."/>
            <person name="Teixiera M."/>
            <person name="Abouelleil A."/>
            <person name="Chapman S.B."/>
            <person name="Priest M."/>
            <person name="Young S.K."/>
            <person name="Wortman J."/>
            <person name="Nusbaum C."/>
            <person name="Birren B."/>
        </authorList>
    </citation>
    <scope>NUCLEOTIDE SEQUENCE [LARGE SCALE GENOMIC DNA]</scope>
    <source>
        <strain evidence="1 2">CBS 43764</strain>
    </source>
</reference>